<reference evidence="1 2" key="1">
    <citation type="journal article" date="2021" name="Elife">
        <title>Chloroplast acquisition without the gene transfer in kleptoplastic sea slugs, Plakobranchus ocellatus.</title>
        <authorList>
            <person name="Maeda T."/>
            <person name="Takahashi S."/>
            <person name="Yoshida T."/>
            <person name="Shimamura S."/>
            <person name="Takaki Y."/>
            <person name="Nagai Y."/>
            <person name="Toyoda A."/>
            <person name="Suzuki Y."/>
            <person name="Arimoto A."/>
            <person name="Ishii H."/>
            <person name="Satoh N."/>
            <person name="Nishiyama T."/>
            <person name="Hasebe M."/>
            <person name="Maruyama T."/>
            <person name="Minagawa J."/>
            <person name="Obokata J."/>
            <person name="Shigenobu S."/>
        </authorList>
    </citation>
    <scope>NUCLEOTIDE SEQUENCE [LARGE SCALE GENOMIC DNA]</scope>
</reference>
<gene>
    <name evidence="1" type="ORF">ElyMa_003381500</name>
</gene>
<sequence length="80" mass="9073">MASCRHPEIKKNRLSRHIDILRVKPECFIGTVHLDLRSQSSAFTCSPVSRNSTAEFRVQIMREGQELELAVESRTFGALS</sequence>
<organism evidence="1 2">
    <name type="scientific">Elysia marginata</name>
    <dbReference type="NCBI Taxonomy" id="1093978"/>
    <lineage>
        <taxon>Eukaryota</taxon>
        <taxon>Metazoa</taxon>
        <taxon>Spiralia</taxon>
        <taxon>Lophotrochozoa</taxon>
        <taxon>Mollusca</taxon>
        <taxon>Gastropoda</taxon>
        <taxon>Heterobranchia</taxon>
        <taxon>Euthyneura</taxon>
        <taxon>Panpulmonata</taxon>
        <taxon>Sacoglossa</taxon>
        <taxon>Placobranchoidea</taxon>
        <taxon>Plakobranchidae</taxon>
        <taxon>Elysia</taxon>
    </lineage>
</organism>
<dbReference type="AlphaFoldDB" id="A0AAV4JQB3"/>
<dbReference type="Proteomes" id="UP000762676">
    <property type="component" value="Unassembled WGS sequence"/>
</dbReference>
<proteinExistence type="predicted"/>
<evidence type="ECO:0000313" key="2">
    <source>
        <dbReference type="Proteomes" id="UP000762676"/>
    </source>
</evidence>
<accession>A0AAV4JQB3</accession>
<protein>
    <submittedName>
        <fullName evidence="1">Uncharacterized protein</fullName>
    </submittedName>
</protein>
<name>A0AAV4JQB3_9GAST</name>
<dbReference type="EMBL" id="BMAT01006964">
    <property type="protein sequence ID" value="GFS23142.1"/>
    <property type="molecule type" value="Genomic_DNA"/>
</dbReference>
<keyword evidence="2" id="KW-1185">Reference proteome</keyword>
<evidence type="ECO:0000313" key="1">
    <source>
        <dbReference type="EMBL" id="GFS23142.1"/>
    </source>
</evidence>
<comment type="caution">
    <text evidence="1">The sequence shown here is derived from an EMBL/GenBank/DDBJ whole genome shotgun (WGS) entry which is preliminary data.</text>
</comment>